<comment type="caution">
    <text evidence="4">The sequence shown here is derived from an EMBL/GenBank/DDBJ whole genome shotgun (WGS) entry which is preliminary data.</text>
</comment>
<feature type="compositionally biased region" description="Pro residues" evidence="1">
    <location>
        <begin position="306"/>
        <end position="323"/>
    </location>
</feature>
<evidence type="ECO:0000313" key="4">
    <source>
        <dbReference type="EMBL" id="NML13367.1"/>
    </source>
</evidence>
<sequence>MTHPSLTRRARSALSLAIAALLAACAATPPEPAAPPPSGRQVEDFSAGLRCMDDLLLDHGVRDLPLAVSEPPDSGGRQSVVPRELLQATFGAMSRRSQAIRLTVPAPGGQGGAPLMLQGAVQRPDAATRAVTLGLLSAQDRGAVPGGASTQRATLHGSGVAEIRVFGQSFVVPTRGGDPQAVRALTEVAGIQLVGRLAKVPYWSCLGAEAEHPEVEAEVRDWYDTLAARPRELIGWFQNQLRLRGVYDGPADGVVNAKTKDAVARYREALGLSREPKLTHDFLKAYLRADHRQIAARGAAANNAPAPAPAPAQGPAAPAPAPAPAVATAPVPAAAPAAAPLALRVATASEAGRLRGGERIELELRPSRDAHVYCFHQDEHRQVRRFFPNRFQADSRVNAAAGLRLPGPMRFELRMNGQGVKEAVSCFATERDVLPALPATVAGGDFTPLPVSLEQVREAFQRAGAGTLAHELLALQPR</sequence>
<evidence type="ECO:0000259" key="3">
    <source>
        <dbReference type="Pfam" id="PF14326"/>
    </source>
</evidence>
<dbReference type="Proteomes" id="UP000574067">
    <property type="component" value="Unassembled WGS sequence"/>
</dbReference>
<accession>A0A848EZX3</accession>
<proteinExistence type="predicted"/>
<dbReference type="Pfam" id="PF14326">
    <property type="entry name" value="DUF4384"/>
    <property type="match status" value="1"/>
</dbReference>
<protein>
    <submittedName>
        <fullName evidence="4">DUF4384 domain-containing protein</fullName>
    </submittedName>
</protein>
<evidence type="ECO:0000256" key="1">
    <source>
        <dbReference type="SAM" id="MobiDB-lite"/>
    </source>
</evidence>
<reference evidence="4 5" key="1">
    <citation type="submission" date="2020-04" db="EMBL/GenBank/DDBJ databases">
        <title>Azohydromonas sp. isolated from soil.</title>
        <authorList>
            <person name="Dahal R.H."/>
        </authorList>
    </citation>
    <scope>NUCLEOTIDE SEQUENCE [LARGE SCALE GENOMIC DNA]</scope>
    <source>
        <strain evidence="4 5">G-1-1-14</strain>
    </source>
</reference>
<evidence type="ECO:0000256" key="2">
    <source>
        <dbReference type="SAM" id="SignalP"/>
    </source>
</evidence>
<dbReference type="SUPFAM" id="SSF47090">
    <property type="entry name" value="PGBD-like"/>
    <property type="match status" value="1"/>
</dbReference>
<feature type="chain" id="PRO_5032905532" evidence="2">
    <location>
        <begin position="27"/>
        <end position="478"/>
    </location>
</feature>
<feature type="domain" description="DUF4384" evidence="3">
    <location>
        <begin position="354"/>
        <end position="431"/>
    </location>
</feature>
<dbReference type="RefSeq" id="WP_169158308.1">
    <property type="nucleotide sequence ID" value="NZ_JABBFW010000001.1"/>
</dbReference>
<dbReference type="EMBL" id="JABBFW010000001">
    <property type="protein sequence ID" value="NML13367.1"/>
    <property type="molecule type" value="Genomic_DNA"/>
</dbReference>
<dbReference type="InterPro" id="IPR036365">
    <property type="entry name" value="PGBD-like_sf"/>
</dbReference>
<keyword evidence="2" id="KW-0732">Signal</keyword>
<feature type="region of interest" description="Disordered" evidence="1">
    <location>
        <begin position="299"/>
        <end position="326"/>
    </location>
</feature>
<feature type="signal peptide" evidence="2">
    <location>
        <begin position="1"/>
        <end position="26"/>
    </location>
</feature>
<dbReference type="AlphaFoldDB" id="A0A848EZX3"/>
<keyword evidence="5" id="KW-1185">Reference proteome</keyword>
<organism evidence="4 5">
    <name type="scientific">Azohydromonas caseinilytica</name>
    <dbReference type="NCBI Taxonomy" id="2728836"/>
    <lineage>
        <taxon>Bacteria</taxon>
        <taxon>Pseudomonadati</taxon>
        <taxon>Pseudomonadota</taxon>
        <taxon>Betaproteobacteria</taxon>
        <taxon>Burkholderiales</taxon>
        <taxon>Sphaerotilaceae</taxon>
        <taxon>Azohydromonas</taxon>
    </lineage>
</organism>
<evidence type="ECO:0000313" key="5">
    <source>
        <dbReference type="Proteomes" id="UP000574067"/>
    </source>
</evidence>
<gene>
    <name evidence="4" type="ORF">HHL10_00035</name>
</gene>
<name>A0A848EZX3_9BURK</name>
<dbReference type="InterPro" id="IPR025493">
    <property type="entry name" value="DUF4384"/>
</dbReference>